<dbReference type="PANTHER" id="PTHR11863">
    <property type="entry name" value="STEROL DESATURASE"/>
    <property type="match status" value="1"/>
</dbReference>
<feature type="transmembrane region" description="Helical" evidence="5">
    <location>
        <begin position="153"/>
        <end position="176"/>
    </location>
</feature>
<evidence type="ECO:0000259" key="6">
    <source>
        <dbReference type="Pfam" id="PF04116"/>
    </source>
</evidence>
<dbReference type="EMBL" id="JAHHGM010000002">
    <property type="protein sequence ID" value="MBT2987915.1"/>
    <property type="molecule type" value="Genomic_DNA"/>
</dbReference>
<sequence>MTNLILEYELSIRLTAFFTIFAAMALWEVASPCRKRRFKRSQRWVGNIGIVILNSLLLRLLFPAAALGMASYTAVNGWGLLHAIDLPFWLDILIAVLLMDMVIYLQHVMVHAVPVLWRLHRVHHADPDYDLTTGARFHPIEIIISMLIKITTIAALGPPIVAVVIFEVVLNGMAMFNHGNVRLPMPLDRVLRWVIVTPDMHRVHHSVEPNETNSNFGFNLSLWDRLMGTYRQQPRLGQQGMEIGISSLRDPKMTNRLTGMLWIPFLQDKDVYSINRRPWKSDHEPGDAQP</sequence>
<evidence type="ECO:0000256" key="3">
    <source>
        <dbReference type="ARBA" id="ARBA00022989"/>
    </source>
</evidence>
<keyword evidence="3 5" id="KW-1133">Transmembrane helix</keyword>
<evidence type="ECO:0000313" key="8">
    <source>
        <dbReference type="Proteomes" id="UP000770889"/>
    </source>
</evidence>
<evidence type="ECO:0000256" key="2">
    <source>
        <dbReference type="ARBA" id="ARBA00022692"/>
    </source>
</evidence>
<name>A0A944MBB6_9GAMM</name>
<comment type="caution">
    <text evidence="7">The sequence shown here is derived from an EMBL/GenBank/DDBJ whole genome shotgun (WGS) entry which is preliminary data.</text>
</comment>
<feature type="transmembrane region" description="Helical" evidence="5">
    <location>
        <begin position="12"/>
        <end position="30"/>
    </location>
</feature>
<dbReference type="InterPro" id="IPR050307">
    <property type="entry name" value="Sterol_Desaturase_Related"/>
</dbReference>
<gene>
    <name evidence="7" type="ORF">KME65_03035</name>
</gene>
<dbReference type="GO" id="GO:0016491">
    <property type="term" value="F:oxidoreductase activity"/>
    <property type="evidence" value="ECO:0007669"/>
    <property type="project" value="InterPro"/>
</dbReference>
<dbReference type="Pfam" id="PF04116">
    <property type="entry name" value="FA_hydroxylase"/>
    <property type="match status" value="1"/>
</dbReference>
<proteinExistence type="predicted"/>
<evidence type="ECO:0000256" key="4">
    <source>
        <dbReference type="ARBA" id="ARBA00023136"/>
    </source>
</evidence>
<keyword evidence="4 5" id="KW-0472">Membrane</keyword>
<comment type="subcellular location">
    <subcellularLocation>
        <location evidence="1">Membrane</location>
    </subcellularLocation>
</comment>
<feature type="transmembrane region" description="Helical" evidence="5">
    <location>
        <begin position="86"/>
        <end position="105"/>
    </location>
</feature>
<dbReference type="GO" id="GO:0016020">
    <property type="term" value="C:membrane"/>
    <property type="evidence" value="ECO:0007669"/>
    <property type="project" value="UniProtKB-SubCell"/>
</dbReference>
<feature type="domain" description="Fatty acid hydroxylase" evidence="6">
    <location>
        <begin position="93"/>
        <end position="229"/>
    </location>
</feature>
<keyword evidence="2 5" id="KW-0812">Transmembrane</keyword>
<dbReference type="GO" id="GO:0005506">
    <property type="term" value="F:iron ion binding"/>
    <property type="evidence" value="ECO:0007669"/>
    <property type="project" value="InterPro"/>
</dbReference>
<reference evidence="7 8" key="1">
    <citation type="submission" date="2021-05" db="EMBL/GenBank/DDBJ databases">
        <title>Genetic and Functional Diversity in Clade A Lucinid endosymbionts from the Bahamas.</title>
        <authorList>
            <person name="Giani N.M."/>
            <person name="Engel A.S."/>
            <person name="Campbell B.J."/>
        </authorList>
    </citation>
    <scope>NUCLEOTIDE SEQUENCE [LARGE SCALE GENOMIC DNA]</scope>
    <source>
        <strain evidence="7">LUC16012Gg_MoonRockCtena</strain>
    </source>
</reference>
<dbReference type="InterPro" id="IPR006694">
    <property type="entry name" value="Fatty_acid_hydroxylase"/>
</dbReference>
<dbReference type="AlphaFoldDB" id="A0A944MBB6"/>
<organism evidence="7 8">
    <name type="scientific">Candidatus Thiodiazotropha taylori</name>
    <dbReference type="NCBI Taxonomy" id="2792791"/>
    <lineage>
        <taxon>Bacteria</taxon>
        <taxon>Pseudomonadati</taxon>
        <taxon>Pseudomonadota</taxon>
        <taxon>Gammaproteobacteria</taxon>
        <taxon>Chromatiales</taxon>
        <taxon>Sedimenticolaceae</taxon>
        <taxon>Candidatus Thiodiazotropha</taxon>
    </lineage>
</organism>
<accession>A0A944MBB6</accession>
<feature type="transmembrane region" description="Helical" evidence="5">
    <location>
        <begin position="51"/>
        <end position="74"/>
    </location>
</feature>
<evidence type="ECO:0000256" key="5">
    <source>
        <dbReference type="SAM" id="Phobius"/>
    </source>
</evidence>
<protein>
    <submittedName>
        <fullName evidence="7">Sterol desaturase family protein</fullName>
    </submittedName>
</protein>
<evidence type="ECO:0000313" key="7">
    <source>
        <dbReference type="EMBL" id="MBT2987915.1"/>
    </source>
</evidence>
<dbReference type="GO" id="GO:0008610">
    <property type="term" value="P:lipid biosynthetic process"/>
    <property type="evidence" value="ECO:0007669"/>
    <property type="project" value="InterPro"/>
</dbReference>
<dbReference type="Proteomes" id="UP000770889">
    <property type="component" value="Unassembled WGS sequence"/>
</dbReference>
<evidence type="ECO:0000256" key="1">
    <source>
        <dbReference type="ARBA" id="ARBA00004370"/>
    </source>
</evidence>